<evidence type="ECO:0000259" key="7">
    <source>
        <dbReference type="Pfam" id="PF24621"/>
    </source>
</evidence>
<dbReference type="Proteomes" id="UP000494119">
    <property type="component" value="Unassembled WGS sequence"/>
</dbReference>
<dbReference type="Gene3D" id="3.40.50.1970">
    <property type="match status" value="1"/>
</dbReference>
<dbReference type="Gene3D" id="1.20.1090.10">
    <property type="entry name" value="Dehydroquinate synthase-like - alpha domain"/>
    <property type="match status" value="1"/>
</dbReference>
<dbReference type="InterPro" id="IPR030960">
    <property type="entry name" value="DHQS/DOIS_N"/>
</dbReference>
<evidence type="ECO:0000256" key="1">
    <source>
        <dbReference type="ARBA" id="ARBA00001911"/>
    </source>
</evidence>
<dbReference type="Pfam" id="PF01761">
    <property type="entry name" value="DHQ_synthase"/>
    <property type="match status" value="1"/>
</dbReference>
<evidence type="ECO:0000256" key="3">
    <source>
        <dbReference type="ARBA" id="ARBA00023027"/>
    </source>
</evidence>
<keyword evidence="4" id="KW-0057">Aromatic amino acid biosynthesis</keyword>
<dbReference type="PANTHER" id="PTHR43622">
    <property type="entry name" value="3-DEHYDROQUINATE SYNTHASE"/>
    <property type="match status" value="1"/>
</dbReference>
<keyword evidence="5 8" id="KW-0456">Lyase</keyword>
<dbReference type="CDD" id="cd08198">
    <property type="entry name" value="DHQS-like"/>
    <property type="match status" value="1"/>
</dbReference>
<name>A0A6J5GST7_9BURK</name>
<dbReference type="PANTHER" id="PTHR43622:SF7">
    <property type="entry name" value="3-DEHYDROQUINATE SYNTHASE, CHLOROPLASTIC"/>
    <property type="match status" value="1"/>
</dbReference>
<evidence type="ECO:0000256" key="2">
    <source>
        <dbReference type="ARBA" id="ARBA00022605"/>
    </source>
</evidence>
<dbReference type="GO" id="GO:0008652">
    <property type="term" value="P:amino acid biosynthetic process"/>
    <property type="evidence" value="ECO:0007669"/>
    <property type="project" value="UniProtKB-KW"/>
</dbReference>
<feature type="domain" description="3-dehydroquinate synthase N-terminal" evidence="6">
    <location>
        <begin position="85"/>
        <end position="194"/>
    </location>
</feature>
<keyword evidence="2" id="KW-0028">Amino-acid biosynthesis</keyword>
<evidence type="ECO:0000313" key="8">
    <source>
        <dbReference type="EMBL" id="CAB3806310.1"/>
    </source>
</evidence>
<feature type="domain" description="3-dehydroquinate synthase C-terminal" evidence="7">
    <location>
        <begin position="199"/>
        <end position="330"/>
    </location>
</feature>
<dbReference type="SUPFAM" id="SSF56796">
    <property type="entry name" value="Dehydroquinate synthase-like"/>
    <property type="match status" value="1"/>
</dbReference>
<dbReference type="NCBIfam" id="NF004852">
    <property type="entry name" value="PRK06203.1"/>
    <property type="match status" value="1"/>
</dbReference>
<dbReference type="AlphaFoldDB" id="A0A6J5GST7"/>
<dbReference type="GO" id="GO:0009073">
    <property type="term" value="P:aromatic amino acid family biosynthetic process"/>
    <property type="evidence" value="ECO:0007669"/>
    <property type="project" value="UniProtKB-KW"/>
</dbReference>
<dbReference type="InterPro" id="IPR056179">
    <property type="entry name" value="DHQS_C"/>
</dbReference>
<evidence type="ECO:0000259" key="6">
    <source>
        <dbReference type="Pfam" id="PF01761"/>
    </source>
</evidence>
<gene>
    <name evidence="8" type="primary">aroB_2</name>
    <name evidence="8" type="ORF">LMG28688_06331</name>
</gene>
<keyword evidence="9" id="KW-1185">Reference proteome</keyword>
<dbReference type="Pfam" id="PF24621">
    <property type="entry name" value="DHQS_C"/>
    <property type="match status" value="1"/>
</dbReference>
<dbReference type="EC" id="4.2.3.4" evidence="8"/>
<evidence type="ECO:0000256" key="5">
    <source>
        <dbReference type="ARBA" id="ARBA00023239"/>
    </source>
</evidence>
<keyword evidence="3" id="KW-0520">NAD</keyword>
<dbReference type="EMBL" id="CADIKL010000049">
    <property type="protein sequence ID" value="CAB3806310.1"/>
    <property type="molecule type" value="Genomic_DNA"/>
</dbReference>
<accession>A0A6J5GST7</accession>
<sequence>MLEHRIEQSFAVRYSYPVCFTRYAFEPSNTVLADLIRQPGRGRAAQVLFAVDSGLAAARPGLLRAIDCYAHAHADAIGLAGPAWIVRGGEASKEGLCEVAALYAMAQDFGLCRHSYVVAIGGGAVLDAVGFAAATAHRGLRLIRMPSTVLAQNDAGVGVKNAVNWHGRKNFAGTFMPPFAVVNDFDLLSGAPAADRRAGIAEAVKVGLIRDADFFDEIHRQRFELARLAPHALEPLIVRCAELHLAQIRHGGDPFEHGSARPLDFGHWVAHKLEELSHHRLRHGEAVAIGIAVDTLYSQWLGMIGAADASAVLSTLRDIGFVLDDDALDELDIAQALNEFREHLGGQLCITLLARIGQGVEVDTIDIAAMHECIAALRTGGPAMQLPPQPVSREVEA</sequence>
<evidence type="ECO:0000313" key="9">
    <source>
        <dbReference type="Proteomes" id="UP000494119"/>
    </source>
</evidence>
<comment type="cofactor">
    <cofactor evidence="1">
        <name>NAD(+)</name>
        <dbReference type="ChEBI" id="CHEBI:57540"/>
    </cofactor>
</comment>
<reference evidence="8 9" key="1">
    <citation type="submission" date="2020-04" db="EMBL/GenBank/DDBJ databases">
        <authorList>
            <person name="De Canck E."/>
        </authorList>
    </citation>
    <scope>NUCLEOTIDE SEQUENCE [LARGE SCALE GENOMIC DNA]</scope>
    <source>
        <strain evidence="8 9">LMG 28688</strain>
    </source>
</reference>
<protein>
    <submittedName>
        <fullName evidence="8">3-dehydroquinate synthase</fullName>
        <ecNumber evidence="8">4.2.3.4</ecNumber>
    </submittedName>
</protein>
<proteinExistence type="predicted"/>
<dbReference type="RefSeq" id="WP_175197887.1">
    <property type="nucleotide sequence ID" value="NZ_CADIKL010000049.1"/>
</dbReference>
<dbReference type="InterPro" id="IPR050071">
    <property type="entry name" value="Dehydroquinate_synthase"/>
</dbReference>
<organism evidence="8 9">
    <name type="scientific">Paraburkholderia caffeinitolerans</name>
    <dbReference type="NCBI Taxonomy" id="1723730"/>
    <lineage>
        <taxon>Bacteria</taxon>
        <taxon>Pseudomonadati</taxon>
        <taxon>Pseudomonadota</taxon>
        <taxon>Betaproteobacteria</taxon>
        <taxon>Burkholderiales</taxon>
        <taxon>Burkholderiaceae</taxon>
        <taxon>Paraburkholderia</taxon>
    </lineage>
</organism>
<dbReference type="GO" id="GO:0003856">
    <property type="term" value="F:3-dehydroquinate synthase activity"/>
    <property type="evidence" value="ECO:0007669"/>
    <property type="project" value="UniProtKB-EC"/>
</dbReference>
<evidence type="ECO:0000256" key="4">
    <source>
        <dbReference type="ARBA" id="ARBA00023141"/>
    </source>
</evidence>